<keyword evidence="3 6" id="KW-0812">Transmembrane</keyword>
<name>A0ABW3M4C6_9PSEU</name>
<dbReference type="SUPFAM" id="SSF103473">
    <property type="entry name" value="MFS general substrate transporter"/>
    <property type="match status" value="1"/>
</dbReference>
<sequence>MSSSKYQPSRFRIPGCSGVGTAWYEPRRREPLIQFGFFRSIPFSGAILTAICAIGGFNGFLFVTTLYLQDVRGLSAFDAGLLATPMAVIVLFTAPWSGRLVATH</sequence>
<feature type="transmembrane region" description="Helical" evidence="6">
    <location>
        <begin position="74"/>
        <end position="94"/>
    </location>
</feature>
<comment type="subcellular location">
    <subcellularLocation>
        <location evidence="1">Membrane</location>
        <topology evidence="1">Multi-pass membrane protein</topology>
    </subcellularLocation>
</comment>
<comment type="caution">
    <text evidence="7">The sequence shown here is derived from an EMBL/GenBank/DDBJ whole genome shotgun (WGS) entry which is preliminary data.</text>
</comment>
<evidence type="ECO:0000256" key="4">
    <source>
        <dbReference type="ARBA" id="ARBA00022989"/>
    </source>
</evidence>
<dbReference type="InterPro" id="IPR036259">
    <property type="entry name" value="MFS_trans_sf"/>
</dbReference>
<keyword evidence="8" id="KW-1185">Reference proteome</keyword>
<gene>
    <name evidence="7" type="ORF">ACFQ1S_08100</name>
</gene>
<reference evidence="8" key="1">
    <citation type="journal article" date="2019" name="Int. J. Syst. Evol. Microbiol.">
        <title>The Global Catalogue of Microorganisms (GCM) 10K type strain sequencing project: providing services to taxonomists for standard genome sequencing and annotation.</title>
        <authorList>
            <consortium name="The Broad Institute Genomics Platform"/>
            <consortium name="The Broad Institute Genome Sequencing Center for Infectious Disease"/>
            <person name="Wu L."/>
            <person name="Ma J."/>
        </authorList>
    </citation>
    <scope>NUCLEOTIDE SEQUENCE [LARGE SCALE GENOMIC DNA]</scope>
    <source>
        <strain evidence="8">JCM 31486</strain>
    </source>
</reference>
<dbReference type="PANTHER" id="PTHR42718">
    <property type="entry name" value="MAJOR FACILITATOR SUPERFAMILY MULTIDRUG TRANSPORTER MFSC"/>
    <property type="match status" value="1"/>
</dbReference>
<dbReference type="PANTHER" id="PTHR42718:SF9">
    <property type="entry name" value="MAJOR FACILITATOR SUPERFAMILY MULTIDRUG TRANSPORTER MFSC"/>
    <property type="match status" value="1"/>
</dbReference>
<evidence type="ECO:0000256" key="6">
    <source>
        <dbReference type="SAM" id="Phobius"/>
    </source>
</evidence>
<dbReference type="Proteomes" id="UP001597045">
    <property type="component" value="Unassembled WGS sequence"/>
</dbReference>
<feature type="non-terminal residue" evidence="7">
    <location>
        <position position="104"/>
    </location>
</feature>
<proteinExistence type="predicted"/>
<protein>
    <recommendedName>
        <fullName evidence="9">MFS transporter</fullName>
    </recommendedName>
</protein>
<feature type="transmembrane region" description="Helical" evidence="6">
    <location>
        <begin position="37"/>
        <end position="68"/>
    </location>
</feature>
<keyword evidence="2" id="KW-0813">Transport</keyword>
<organism evidence="7 8">
    <name type="scientific">Kibdelosporangium lantanae</name>
    <dbReference type="NCBI Taxonomy" id="1497396"/>
    <lineage>
        <taxon>Bacteria</taxon>
        <taxon>Bacillati</taxon>
        <taxon>Actinomycetota</taxon>
        <taxon>Actinomycetes</taxon>
        <taxon>Pseudonocardiales</taxon>
        <taxon>Pseudonocardiaceae</taxon>
        <taxon>Kibdelosporangium</taxon>
    </lineage>
</organism>
<evidence type="ECO:0000256" key="2">
    <source>
        <dbReference type="ARBA" id="ARBA00022448"/>
    </source>
</evidence>
<evidence type="ECO:0000256" key="5">
    <source>
        <dbReference type="ARBA" id="ARBA00023136"/>
    </source>
</evidence>
<evidence type="ECO:0000313" key="7">
    <source>
        <dbReference type="EMBL" id="MFD1045540.1"/>
    </source>
</evidence>
<accession>A0ABW3M4C6</accession>
<dbReference type="EMBL" id="JBHTIS010000332">
    <property type="protein sequence ID" value="MFD1045540.1"/>
    <property type="molecule type" value="Genomic_DNA"/>
</dbReference>
<dbReference type="Gene3D" id="1.20.1250.20">
    <property type="entry name" value="MFS general substrate transporter like domains"/>
    <property type="match status" value="1"/>
</dbReference>
<keyword evidence="4 6" id="KW-1133">Transmembrane helix</keyword>
<evidence type="ECO:0000256" key="3">
    <source>
        <dbReference type="ARBA" id="ARBA00022692"/>
    </source>
</evidence>
<evidence type="ECO:0000256" key="1">
    <source>
        <dbReference type="ARBA" id="ARBA00004141"/>
    </source>
</evidence>
<keyword evidence="5 6" id="KW-0472">Membrane</keyword>
<evidence type="ECO:0008006" key="9">
    <source>
        <dbReference type="Google" id="ProtNLM"/>
    </source>
</evidence>
<evidence type="ECO:0000313" key="8">
    <source>
        <dbReference type="Proteomes" id="UP001597045"/>
    </source>
</evidence>